<keyword evidence="2" id="KW-1185">Reference proteome</keyword>
<dbReference type="Proteomes" id="UP000789525">
    <property type="component" value="Unassembled WGS sequence"/>
</dbReference>
<sequence length="193" mass="20929">MSFRSIDVDALDEEQLVQDELFGFSEGAIIEPEVALVNVKTKSVEVRNLLTRGKAEDALATAMDNPPYGLNTTEAKDLNTKMVMEVLNSIKAADVPSLVKNLSTEQQDVLMKYIYRGMASPELYNSAVLLNWHEKSVRSFLTSVLATESTPFDSSNALKSPKSLGDGDLLAALLPEDNDELCLCLKNDAGGGG</sequence>
<feature type="non-terminal residue" evidence="1">
    <location>
        <position position="193"/>
    </location>
</feature>
<organism evidence="1 2">
    <name type="scientific">Acaulospora colombiana</name>
    <dbReference type="NCBI Taxonomy" id="27376"/>
    <lineage>
        <taxon>Eukaryota</taxon>
        <taxon>Fungi</taxon>
        <taxon>Fungi incertae sedis</taxon>
        <taxon>Mucoromycota</taxon>
        <taxon>Glomeromycotina</taxon>
        <taxon>Glomeromycetes</taxon>
        <taxon>Diversisporales</taxon>
        <taxon>Acaulosporaceae</taxon>
        <taxon>Acaulospora</taxon>
    </lineage>
</organism>
<name>A0ACA9NJN6_9GLOM</name>
<reference evidence="1" key="1">
    <citation type="submission" date="2021-06" db="EMBL/GenBank/DDBJ databases">
        <authorList>
            <person name="Kallberg Y."/>
            <person name="Tangrot J."/>
            <person name="Rosling A."/>
        </authorList>
    </citation>
    <scope>NUCLEOTIDE SEQUENCE</scope>
    <source>
        <strain evidence="1">CL356</strain>
    </source>
</reference>
<protein>
    <submittedName>
        <fullName evidence="1">1012_t:CDS:1</fullName>
    </submittedName>
</protein>
<accession>A0ACA9NJN6</accession>
<comment type="caution">
    <text evidence="1">The sequence shown here is derived from an EMBL/GenBank/DDBJ whole genome shotgun (WGS) entry which is preliminary data.</text>
</comment>
<proteinExistence type="predicted"/>
<evidence type="ECO:0000313" key="2">
    <source>
        <dbReference type="Proteomes" id="UP000789525"/>
    </source>
</evidence>
<gene>
    <name evidence="1" type="ORF">ACOLOM_LOCUS8544</name>
</gene>
<dbReference type="EMBL" id="CAJVPT010022364">
    <property type="protein sequence ID" value="CAG8659689.1"/>
    <property type="molecule type" value="Genomic_DNA"/>
</dbReference>
<evidence type="ECO:0000313" key="1">
    <source>
        <dbReference type="EMBL" id="CAG8659689.1"/>
    </source>
</evidence>